<organism evidence="1 2">
    <name type="scientific">Aneurinibacillus migulanus</name>
    <name type="common">Bacillus migulanus</name>
    <dbReference type="NCBI Taxonomy" id="47500"/>
    <lineage>
        <taxon>Bacteria</taxon>
        <taxon>Bacillati</taxon>
        <taxon>Bacillota</taxon>
        <taxon>Bacilli</taxon>
        <taxon>Bacillales</taxon>
        <taxon>Paenibacillaceae</taxon>
        <taxon>Aneurinibacillus group</taxon>
        <taxon>Aneurinibacillus</taxon>
    </lineage>
</organism>
<accession>A0A1G8XFG3</accession>
<dbReference type="GeneID" id="92842036"/>
<name>A0A1G8XFG3_ANEMI</name>
<dbReference type="EMBL" id="FNED01000031">
    <property type="protein sequence ID" value="SDJ89166.1"/>
    <property type="molecule type" value="Genomic_DNA"/>
</dbReference>
<dbReference type="AlphaFoldDB" id="A0A1G8XFG3"/>
<protein>
    <submittedName>
        <fullName evidence="1">Fur-regulated basic protein A</fullName>
    </submittedName>
</protein>
<dbReference type="InterPro" id="IPR025072">
    <property type="entry name" value="Fur_reg_FbpA"/>
</dbReference>
<sequence length="53" mass="6496">MKEEKIQTYIDRLLEMGIFKIGDRQLYECSEKEIKRELFHALLQKKKEKVYCT</sequence>
<dbReference type="Proteomes" id="UP000182836">
    <property type="component" value="Unassembled WGS sequence"/>
</dbReference>
<dbReference type="OrthoDB" id="2679749at2"/>
<dbReference type="Pfam" id="PF13076">
    <property type="entry name" value="Fur_reg_FbpA"/>
    <property type="match status" value="1"/>
</dbReference>
<dbReference type="RefSeq" id="WP_021620760.1">
    <property type="nucleotide sequence ID" value="NZ_BJOA01000097.1"/>
</dbReference>
<evidence type="ECO:0000313" key="2">
    <source>
        <dbReference type="Proteomes" id="UP000182836"/>
    </source>
</evidence>
<proteinExistence type="predicted"/>
<reference evidence="1 2" key="1">
    <citation type="submission" date="2016-10" db="EMBL/GenBank/DDBJ databases">
        <authorList>
            <person name="de Groot N.N."/>
        </authorList>
    </citation>
    <scope>NUCLEOTIDE SEQUENCE [LARGE SCALE GENOMIC DNA]</scope>
    <source>
        <strain evidence="1 2">DSM 2895</strain>
    </source>
</reference>
<gene>
    <name evidence="1" type="ORF">SAMN04487909_13159</name>
</gene>
<evidence type="ECO:0000313" key="1">
    <source>
        <dbReference type="EMBL" id="SDJ89166.1"/>
    </source>
</evidence>